<sequence>MTVDPAGADTAPPPPPAPTEFDIPLPAFPGAPLRVRLAPPAPTPGAPPPPLVLLFGWYRASYRRLGKYVDVHAAAGCHTACTIAPQGVVFGLLPSSQWAFAVAVATALASVTTPDGRPLTAGGVVLHPFSNGGAFVVRRLVELAAMGAEQRRATLCAAAPPPADVAAADAAVGALWAATAGTLYDSSPVVLSHASAMAACTAAAGLTAGTPGGAGLAGAAARGALAAGLAVWIGTQWVLVGDVPAAFWAVMRDGEPPGGVPAGVAYAYSAADATADTPALEALIAARRRRGGDVRSWRVEEAPHVALLLAHRDAYVAFAGGCVTDWVAAWRARQAGGGAPKGVGVGGAWPPEGA</sequence>
<organism evidence="1 2">
    <name type="scientific">Pyropia yezoensis</name>
    <name type="common">Susabi-nori</name>
    <name type="synonym">Porphyra yezoensis</name>
    <dbReference type="NCBI Taxonomy" id="2788"/>
    <lineage>
        <taxon>Eukaryota</taxon>
        <taxon>Rhodophyta</taxon>
        <taxon>Bangiophyceae</taxon>
        <taxon>Bangiales</taxon>
        <taxon>Bangiaceae</taxon>
        <taxon>Pyropia</taxon>
    </lineage>
</organism>
<name>A0ACC3C824_PYRYE</name>
<accession>A0ACC3C824</accession>
<evidence type="ECO:0000313" key="2">
    <source>
        <dbReference type="Proteomes" id="UP000798662"/>
    </source>
</evidence>
<protein>
    <submittedName>
        <fullName evidence="1">Uncharacterized protein</fullName>
    </submittedName>
</protein>
<dbReference type="Proteomes" id="UP000798662">
    <property type="component" value="Chromosome 2"/>
</dbReference>
<comment type="caution">
    <text evidence="1">The sequence shown here is derived from an EMBL/GenBank/DDBJ whole genome shotgun (WGS) entry which is preliminary data.</text>
</comment>
<gene>
    <name evidence="1" type="ORF">I4F81_008951</name>
</gene>
<dbReference type="EMBL" id="CM020619">
    <property type="protein sequence ID" value="KAK1866431.1"/>
    <property type="molecule type" value="Genomic_DNA"/>
</dbReference>
<reference evidence="1" key="1">
    <citation type="submission" date="2019-11" db="EMBL/GenBank/DDBJ databases">
        <title>Nori genome reveals adaptations in red seaweeds to the harsh intertidal environment.</title>
        <authorList>
            <person name="Wang D."/>
            <person name="Mao Y."/>
        </authorList>
    </citation>
    <scope>NUCLEOTIDE SEQUENCE</scope>
    <source>
        <tissue evidence="1">Gametophyte</tissue>
    </source>
</reference>
<proteinExistence type="predicted"/>
<evidence type="ECO:0000313" key="1">
    <source>
        <dbReference type="EMBL" id="KAK1866431.1"/>
    </source>
</evidence>
<keyword evidence="2" id="KW-1185">Reference proteome</keyword>